<evidence type="ECO:0000256" key="7">
    <source>
        <dbReference type="PIRSR" id="PIRSR601577-1"/>
    </source>
</evidence>
<keyword evidence="3 8" id="KW-0479">Metal-binding</keyword>
<evidence type="ECO:0000256" key="6">
    <source>
        <dbReference type="ARBA" id="ARBA00023049"/>
    </source>
</evidence>
<evidence type="ECO:0000256" key="3">
    <source>
        <dbReference type="ARBA" id="ARBA00022723"/>
    </source>
</evidence>
<dbReference type="FunFam" id="3.90.132.10:FF:000013">
    <property type="entry name" value="Protein CBG03424"/>
    <property type="match status" value="1"/>
</dbReference>
<dbReference type="PANTHER" id="PTHR10942:SF44">
    <property type="entry name" value="LEISHMANOLYSIN-LIKE PEPTIDASE"/>
    <property type="match status" value="1"/>
</dbReference>
<dbReference type="EMBL" id="PDUG01000004">
    <property type="protein sequence ID" value="PIC34789.1"/>
    <property type="molecule type" value="Genomic_DNA"/>
</dbReference>
<reference evidence="11" key="1">
    <citation type="submission" date="2017-10" db="EMBL/GenBank/DDBJ databases">
        <title>Rapid genome shrinkage in a self-fertile nematode reveals novel sperm competition proteins.</title>
        <authorList>
            <person name="Yin D."/>
            <person name="Schwarz E.M."/>
            <person name="Thomas C.G."/>
            <person name="Felde R.L."/>
            <person name="Korf I.F."/>
            <person name="Cutter A.D."/>
            <person name="Schartner C.M."/>
            <person name="Ralston E.J."/>
            <person name="Meyer B.J."/>
            <person name="Haag E.S."/>
        </authorList>
    </citation>
    <scope>NUCLEOTIDE SEQUENCE [LARGE SCALE GENOMIC DNA]</scope>
    <source>
        <strain evidence="11">JU1422</strain>
    </source>
</reference>
<keyword evidence="4 9" id="KW-0378">Hydrolase</keyword>
<organism evidence="10 11">
    <name type="scientific">Caenorhabditis nigoni</name>
    <dbReference type="NCBI Taxonomy" id="1611254"/>
    <lineage>
        <taxon>Eukaryota</taxon>
        <taxon>Metazoa</taxon>
        <taxon>Ecdysozoa</taxon>
        <taxon>Nematoda</taxon>
        <taxon>Chromadorea</taxon>
        <taxon>Rhabditida</taxon>
        <taxon>Rhabditina</taxon>
        <taxon>Rhabditomorpha</taxon>
        <taxon>Rhabditoidea</taxon>
        <taxon>Rhabditidae</taxon>
        <taxon>Peloderinae</taxon>
        <taxon>Caenorhabditis</taxon>
    </lineage>
</organism>
<dbReference type="Pfam" id="PF01457">
    <property type="entry name" value="Peptidase_M8"/>
    <property type="match status" value="1"/>
</dbReference>
<evidence type="ECO:0000256" key="9">
    <source>
        <dbReference type="RuleBase" id="RU366077"/>
    </source>
</evidence>
<dbReference type="GO" id="GO:0004222">
    <property type="term" value="F:metalloendopeptidase activity"/>
    <property type="evidence" value="ECO:0007669"/>
    <property type="project" value="UniProtKB-UniRule"/>
</dbReference>
<dbReference type="GO" id="GO:0005737">
    <property type="term" value="C:cytoplasm"/>
    <property type="evidence" value="ECO:0007669"/>
    <property type="project" value="TreeGrafter"/>
</dbReference>
<comment type="caution">
    <text evidence="10">The sequence shown here is derived from an EMBL/GenBank/DDBJ whole genome shotgun (WGS) entry which is preliminary data.</text>
</comment>
<evidence type="ECO:0000256" key="8">
    <source>
        <dbReference type="PIRSR" id="PIRSR601577-2"/>
    </source>
</evidence>
<accession>A0A2G5U5I0</accession>
<feature type="active site" evidence="7">
    <location>
        <position position="199"/>
    </location>
</feature>
<dbReference type="Proteomes" id="UP000230233">
    <property type="component" value="Chromosome IV"/>
</dbReference>
<dbReference type="InterPro" id="IPR001577">
    <property type="entry name" value="Peptidase_M8"/>
</dbReference>
<feature type="binding site" evidence="8">
    <location>
        <position position="268"/>
    </location>
    <ligand>
        <name>Zn(2+)</name>
        <dbReference type="ChEBI" id="CHEBI:29105"/>
        <note>catalytic</note>
    </ligand>
</feature>
<dbReference type="PANTHER" id="PTHR10942">
    <property type="entry name" value="LEISHMANOLYSIN-LIKE PEPTIDASE"/>
    <property type="match status" value="1"/>
</dbReference>
<evidence type="ECO:0000313" key="10">
    <source>
        <dbReference type="EMBL" id="PIC34789.1"/>
    </source>
</evidence>
<protein>
    <recommendedName>
        <fullName evidence="9">Leishmanolysin-like peptidase</fullName>
        <ecNumber evidence="9">3.4.24.-</ecNumber>
    </recommendedName>
</protein>
<dbReference type="AlphaFoldDB" id="A0A2G5U5I0"/>
<evidence type="ECO:0000256" key="2">
    <source>
        <dbReference type="ARBA" id="ARBA00022670"/>
    </source>
</evidence>
<keyword evidence="11" id="KW-1185">Reference proteome</keyword>
<dbReference type="Gene3D" id="3.90.132.10">
    <property type="entry name" value="Leishmanolysin , domain 2"/>
    <property type="match status" value="1"/>
</dbReference>
<keyword evidence="6 8" id="KW-0482">Metalloprotease</keyword>
<sequence>MHKNHFSAYSHSADSSFNYRWKQLGRQIIRTSAVMQIRCLLIPLLLASAISCTTRRGLKIVAVNKDGTFPDRIQKSLESALKWFENAILIEDPKSRLTFKKLEQVLGYRPTDNVGKVTIQTPNKLFSLDIKSPEFQELFDASDMLIFIREKQCAPSSRPSATGSHMKNSYETFSKRGMMQWCYHEEDPEFPYFDLIRHEILHILGFGTENLDTPEMENYQWKNEDNTVSQARRYFFKTNGSTTALDEVKKHFGCDNLKGVESDIDAHHLNEYIFHNELMTPFIQNGKNYLSWISVALIENIYKGQVYHVDKKFVAAEADSYTFGKGFGCSWLQKSCHEFLEERTDSPRPAPFCPKEDNNSPTIKCFKTGPKTAHLLNCHEKMGVSVDNGIPDPTNSKYQNPFTRFCPIYTDYERMLSKYPLSDCNKSEYPE</sequence>
<evidence type="ECO:0000256" key="5">
    <source>
        <dbReference type="ARBA" id="ARBA00022833"/>
    </source>
</evidence>
<evidence type="ECO:0000313" key="11">
    <source>
        <dbReference type="Proteomes" id="UP000230233"/>
    </source>
</evidence>
<dbReference type="EC" id="3.4.24.-" evidence="9"/>
<evidence type="ECO:0000256" key="4">
    <source>
        <dbReference type="ARBA" id="ARBA00022801"/>
    </source>
</evidence>
<dbReference type="OrthoDB" id="5800036at2759"/>
<dbReference type="GO" id="GO:0007155">
    <property type="term" value="P:cell adhesion"/>
    <property type="evidence" value="ECO:0007669"/>
    <property type="project" value="InterPro"/>
</dbReference>
<evidence type="ECO:0000256" key="1">
    <source>
        <dbReference type="ARBA" id="ARBA00005860"/>
    </source>
</evidence>
<comment type="similarity">
    <text evidence="1 9">Belongs to the peptidase M8 family.</text>
</comment>
<dbReference type="GO" id="GO:0006508">
    <property type="term" value="P:proteolysis"/>
    <property type="evidence" value="ECO:0007669"/>
    <property type="project" value="UniProtKB-KW"/>
</dbReference>
<proteinExistence type="inferred from homology"/>
<feature type="binding site" evidence="8">
    <location>
        <position position="198"/>
    </location>
    <ligand>
        <name>Zn(2+)</name>
        <dbReference type="ChEBI" id="CHEBI:29105"/>
        <note>catalytic</note>
    </ligand>
</feature>
<dbReference type="GO" id="GO:0016020">
    <property type="term" value="C:membrane"/>
    <property type="evidence" value="ECO:0007669"/>
    <property type="project" value="InterPro"/>
</dbReference>
<comment type="cofactor">
    <cofactor evidence="8 9">
        <name>Zn(2+)</name>
        <dbReference type="ChEBI" id="CHEBI:29105"/>
    </cofactor>
    <text evidence="8 9">Binds 1 zinc ion per subunit.</text>
</comment>
<name>A0A2G5U5I0_9PELO</name>
<keyword evidence="2 9" id="KW-0645">Protease</keyword>
<feature type="binding site" evidence="8">
    <location>
        <position position="202"/>
    </location>
    <ligand>
        <name>Zn(2+)</name>
        <dbReference type="ChEBI" id="CHEBI:29105"/>
        <note>catalytic</note>
    </ligand>
</feature>
<dbReference type="SUPFAM" id="SSF55486">
    <property type="entry name" value="Metalloproteases ('zincins'), catalytic domain"/>
    <property type="match status" value="1"/>
</dbReference>
<dbReference type="GO" id="GO:0046872">
    <property type="term" value="F:metal ion binding"/>
    <property type="evidence" value="ECO:0007669"/>
    <property type="project" value="UniProtKB-KW"/>
</dbReference>
<keyword evidence="5 8" id="KW-0862">Zinc</keyword>
<gene>
    <name evidence="10" type="primary">Cnig_chr_IV.g14340</name>
    <name evidence="10" type="ORF">B9Z55_014340</name>
</gene>